<gene>
    <name evidence="1" type="ORF">ESW18_09695</name>
</gene>
<evidence type="ECO:0000313" key="1">
    <source>
        <dbReference type="EMBL" id="TXD77641.1"/>
    </source>
</evidence>
<name>A0ABY3HRF0_9BACT</name>
<evidence type="ECO:0000313" key="2">
    <source>
        <dbReference type="Proteomes" id="UP000321927"/>
    </source>
</evidence>
<dbReference type="InterPro" id="IPR019619">
    <property type="entry name" value="DUF2490"/>
</dbReference>
<protein>
    <submittedName>
        <fullName evidence="1">DUF2490 domain-containing protein</fullName>
    </submittedName>
</protein>
<dbReference type="Pfam" id="PF10677">
    <property type="entry name" value="DUF2490"/>
    <property type="match status" value="1"/>
</dbReference>
<dbReference type="EMBL" id="VORV01000006">
    <property type="protein sequence ID" value="TXD77641.1"/>
    <property type="molecule type" value="Genomic_DNA"/>
</dbReference>
<proteinExistence type="predicted"/>
<dbReference type="Proteomes" id="UP000321927">
    <property type="component" value="Unassembled WGS sequence"/>
</dbReference>
<comment type="caution">
    <text evidence="1">The sequence shown here is derived from an EMBL/GenBank/DDBJ whole genome shotgun (WGS) entry which is preliminary data.</text>
</comment>
<keyword evidence="2" id="KW-1185">Reference proteome</keyword>
<accession>A0ABY3HRF0</accession>
<organism evidence="1 2">
    <name type="scientific">Algoriphagus ratkowskyi</name>
    <dbReference type="NCBI Taxonomy" id="57028"/>
    <lineage>
        <taxon>Bacteria</taxon>
        <taxon>Pseudomonadati</taxon>
        <taxon>Bacteroidota</taxon>
        <taxon>Cytophagia</taxon>
        <taxon>Cytophagales</taxon>
        <taxon>Cyclobacteriaceae</taxon>
        <taxon>Algoriphagus</taxon>
    </lineage>
</organism>
<sequence>MIGLKAITYTSIFIFLSFLPQASIAQKDVTHQQLIWYGYFLTLPIDDNWSVVAEVKERHFVHPFAQHQLSLRTHIHRKLGANGWEASAGFATFYQSPNNPKSELDLVEPELRPHMEMAYRQTLKKLTLDHRYRAEARYFHKLNLEETKLAQGYFFGSFRFRYRIMASYPIWKINENQILKVIAGDELMVQAGQRVRYVFDQNRLILGLGLAISPELNLELAYQKWINQRQTGGYYNRDVLRLTVNHKVFLRN</sequence>
<reference evidence="1 2" key="1">
    <citation type="submission" date="2019-08" db="EMBL/GenBank/DDBJ databases">
        <title>Genome of Algoriphagus ratkowskyi IC026.</title>
        <authorList>
            <person name="Bowman J.P."/>
        </authorList>
    </citation>
    <scope>NUCLEOTIDE SEQUENCE [LARGE SCALE GENOMIC DNA]</scope>
    <source>
        <strain evidence="1 2">IC026</strain>
    </source>
</reference>